<gene>
    <name evidence="10" type="ORF">B4U80_13279</name>
</gene>
<dbReference type="GO" id="GO:0005802">
    <property type="term" value="C:trans-Golgi network"/>
    <property type="evidence" value="ECO:0007669"/>
    <property type="project" value="TreeGrafter"/>
</dbReference>
<evidence type="ECO:0000256" key="5">
    <source>
        <dbReference type="ARBA" id="ARBA00022989"/>
    </source>
</evidence>
<evidence type="ECO:0000259" key="9">
    <source>
        <dbReference type="PROSITE" id="PS51914"/>
    </source>
</evidence>
<keyword evidence="11" id="KW-1185">Reference proteome</keyword>
<comment type="subcellular location">
    <subcellularLocation>
        <location evidence="1">Endomembrane system</location>
    </subcellularLocation>
</comment>
<dbReference type="PANTHER" id="PTHR15071">
    <property type="entry name" value="MANNOSE-6-PHOSPHATE RECEPTOR FAMILY MEMBER"/>
    <property type="match status" value="1"/>
</dbReference>
<dbReference type="PROSITE" id="PS51914">
    <property type="entry name" value="MRH"/>
    <property type="match status" value="5"/>
</dbReference>
<evidence type="ECO:0000256" key="4">
    <source>
        <dbReference type="ARBA" id="ARBA00022729"/>
    </source>
</evidence>
<keyword evidence="5 8" id="KW-1133">Transmembrane helix</keyword>
<keyword evidence="3 8" id="KW-0812">Transmembrane</keyword>
<dbReference type="AlphaFoldDB" id="A0A443S920"/>
<feature type="domain" description="MRH" evidence="9">
    <location>
        <begin position="45"/>
        <end position="193"/>
    </location>
</feature>
<dbReference type="STRING" id="299467.A0A443S920"/>
<accession>A0A443S920</accession>
<dbReference type="Proteomes" id="UP000288716">
    <property type="component" value="Unassembled WGS sequence"/>
</dbReference>
<sequence length="1040" mass="118046">MDRTKIHLRSSNSRVVIEMIETIVFVIFIALCKGDFVDSSIFETPKCTLVINSTFYDLSVLRLSGDIPWTAKKAIFSNYHLSADHLITLNVCGPILNSKCGEKASVCLQRKREQEIENVVLGEFNDKSHLKYDEENKSLKLTYFSAGFTSEILFFCKPGDMSNPPMLVDIKNTTNSKTTTFTFEWETGAACPMTAVVGNDCTIKLPKVGISFNLVPLQKQDYFVVPDKEKQYDYFINVCGEVKGNHCGNKSVGACQKQKKLGGFSYSLGKPNSKLIYENGLLKLKYGDGDRYNNPNRTIYRKSEIAFICDHEKLEGKFSFINESKETETYYFEVLTRYACPHITPEVQCSWENETHTYDLSAISTPELNHVAPREEDGSLFFINICRPLNPILYKGHEQIDCGVGTSICQVKSGESLNLGQSLRPPVGLPDGSLELWFTHGGTCPHSKSANITSVIRFVCNEYGLGSPEFIGVNDDEKQCVYEFRWETKLVCKPEPITADKECKFRDARTGMVADLKSLRKKPKDAHRIHLFRSEKKELTINICDNANAFNSPNCKDAAVCLRKEDNTFLSFGNVSEQRVRFDGSDLWFHFPGGSKCNNEESYSSSIKLICDKNAKNMSAPVFKEVDECITHFEWRTDVMCDLRVDHPCTLFQNDRFYDLRVLSSTSHAWSVKDPNSQDEYWINVCHSLPLKLNCWSAKSAVCRCVNGFDCKYDGGDYDKQKLTINENNDIVLTYSNGFHPNCPPKKVSTNIVFKCGPTRGYPKFVSFKNCTLTFEWTSYVACPIFQSSEEVLEEGNGYVYSKRENISILVEKLFQSSFNVTGINTRTEDIYFYLINLSNGTLAGSKNCDNAAVCQTKFGFQRDIGSRKNHQFIMRKHHVELRVISSNHQKCGKNSKKNVTTIFILECVEESLKEPSFFYESNDCDYIFTWGSKDVCNWIPGKLTYVDHSDTKKEKFVNKKESSATFEIVVLCFLLVCCLSLFGFFVMKKERVAQIAQTVRNTLQPRSSPSFHYSHMSSDTAKLVASEYHTNETLESLAA</sequence>
<evidence type="ECO:0000313" key="11">
    <source>
        <dbReference type="Proteomes" id="UP000288716"/>
    </source>
</evidence>
<dbReference type="SMART" id="SM01404">
    <property type="entry name" value="CIMR"/>
    <property type="match status" value="6"/>
</dbReference>
<dbReference type="GO" id="GO:0007041">
    <property type="term" value="P:lysosomal transport"/>
    <property type="evidence" value="ECO:0007669"/>
    <property type="project" value="InterPro"/>
</dbReference>
<dbReference type="GO" id="GO:0005537">
    <property type="term" value="F:D-mannose binding"/>
    <property type="evidence" value="ECO:0007669"/>
    <property type="project" value="InterPro"/>
</dbReference>
<keyword evidence="2" id="KW-0813">Transport</keyword>
<dbReference type="InterPro" id="IPR000479">
    <property type="entry name" value="CIMR_rpt"/>
</dbReference>
<evidence type="ECO:0000256" key="3">
    <source>
        <dbReference type="ARBA" id="ARBA00022692"/>
    </source>
</evidence>
<feature type="domain" description="MRH" evidence="9">
    <location>
        <begin position="501"/>
        <end position="643"/>
    </location>
</feature>
<dbReference type="Pfam" id="PF00878">
    <property type="entry name" value="CIMR"/>
    <property type="match status" value="5"/>
</dbReference>
<dbReference type="OrthoDB" id="6512183at2759"/>
<keyword evidence="4" id="KW-0732">Signal</keyword>
<keyword evidence="6 8" id="KW-0472">Membrane</keyword>
<dbReference type="Gene3D" id="2.70.130.10">
    <property type="entry name" value="Mannose-6-phosphate receptor binding domain"/>
    <property type="match status" value="6"/>
</dbReference>
<protein>
    <submittedName>
        <fullName evidence="10">Cation-independent mannose-6-phosphate receptor-like protein</fullName>
    </submittedName>
</protein>
<evidence type="ECO:0000256" key="1">
    <source>
        <dbReference type="ARBA" id="ARBA00004308"/>
    </source>
</evidence>
<dbReference type="GO" id="GO:0038023">
    <property type="term" value="F:signaling receptor activity"/>
    <property type="evidence" value="ECO:0007669"/>
    <property type="project" value="InterPro"/>
</dbReference>
<keyword evidence="10" id="KW-0675">Receptor</keyword>
<evidence type="ECO:0000256" key="8">
    <source>
        <dbReference type="SAM" id="Phobius"/>
    </source>
</evidence>
<feature type="transmembrane region" description="Helical" evidence="8">
    <location>
        <begin position="969"/>
        <end position="988"/>
    </location>
</feature>
<dbReference type="GO" id="GO:0000139">
    <property type="term" value="C:Golgi membrane"/>
    <property type="evidence" value="ECO:0007669"/>
    <property type="project" value="UniProtKB-SubCell"/>
</dbReference>
<dbReference type="InterPro" id="IPR009011">
    <property type="entry name" value="Man6P_isomerase_rcpt-bd_dom_sf"/>
</dbReference>
<dbReference type="InterPro" id="IPR044865">
    <property type="entry name" value="MRH_dom"/>
</dbReference>
<dbReference type="EMBL" id="NCKV01005503">
    <property type="protein sequence ID" value="RWS24033.1"/>
    <property type="molecule type" value="Genomic_DNA"/>
</dbReference>
<evidence type="ECO:0000256" key="6">
    <source>
        <dbReference type="ARBA" id="ARBA00023136"/>
    </source>
</evidence>
<feature type="domain" description="MRH" evidence="9">
    <location>
        <begin position="647"/>
        <end position="785"/>
    </location>
</feature>
<reference evidence="10 11" key="1">
    <citation type="journal article" date="2018" name="Gigascience">
        <title>Genomes of trombidid mites reveal novel predicted allergens and laterally-transferred genes associated with secondary metabolism.</title>
        <authorList>
            <person name="Dong X."/>
            <person name="Chaisiri K."/>
            <person name="Xia D."/>
            <person name="Armstrong S.D."/>
            <person name="Fang Y."/>
            <person name="Donnelly M.J."/>
            <person name="Kadowaki T."/>
            <person name="McGarry J.W."/>
            <person name="Darby A.C."/>
            <person name="Makepeace B.L."/>
        </authorList>
    </citation>
    <scope>NUCLEOTIDE SEQUENCE [LARGE SCALE GENOMIC DNA]</scope>
    <source>
        <strain evidence="10">UoL-UT</strain>
    </source>
</reference>
<name>A0A443S920_9ACAR</name>
<proteinExistence type="predicted"/>
<evidence type="ECO:0000256" key="7">
    <source>
        <dbReference type="ARBA" id="ARBA00023157"/>
    </source>
</evidence>
<dbReference type="GO" id="GO:0010008">
    <property type="term" value="C:endosome membrane"/>
    <property type="evidence" value="ECO:0007669"/>
    <property type="project" value="UniProtKB-SubCell"/>
</dbReference>
<dbReference type="SUPFAM" id="SSF50911">
    <property type="entry name" value="Mannose 6-phosphate receptor domain"/>
    <property type="match status" value="6"/>
</dbReference>
<comment type="caution">
    <text evidence="10">The sequence shown here is derived from an EMBL/GenBank/DDBJ whole genome shotgun (WGS) entry which is preliminary data.</text>
</comment>
<feature type="domain" description="MRH" evidence="9">
    <location>
        <begin position="347"/>
        <end position="494"/>
    </location>
</feature>
<evidence type="ECO:0000313" key="10">
    <source>
        <dbReference type="EMBL" id="RWS24033.1"/>
    </source>
</evidence>
<feature type="domain" description="MRH" evidence="9">
    <location>
        <begin position="199"/>
        <end position="342"/>
    </location>
</feature>
<dbReference type="VEuPathDB" id="VectorBase:LDEU008007"/>
<keyword evidence="7" id="KW-1015">Disulfide bond</keyword>
<organism evidence="10 11">
    <name type="scientific">Leptotrombidium deliense</name>
    <dbReference type="NCBI Taxonomy" id="299467"/>
    <lineage>
        <taxon>Eukaryota</taxon>
        <taxon>Metazoa</taxon>
        <taxon>Ecdysozoa</taxon>
        <taxon>Arthropoda</taxon>
        <taxon>Chelicerata</taxon>
        <taxon>Arachnida</taxon>
        <taxon>Acari</taxon>
        <taxon>Acariformes</taxon>
        <taxon>Trombidiformes</taxon>
        <taxon>Prostigmata</taxon>
        <taxon>Anystina</taxon>
        <taxon>Parasitengona</taxon>
        <taxon>Trombiculoidea</taxon>
        <taxon>Trombiculidae</taxon>
        <taxon>Leptotrombidium</taxon>
    </lineage>
</organism>
<dbReference type="PANTHER" id="PTHR15071:SF0">
    <property type="entry name" value="MANNOSE 6-PHOSPHATE RECEPTOR-LIKE PROTEIN 1"/>
    <property type="match status" value="1"/>
</dbReference>
<evidence type="ECO:0000256" key="2">
    <source>
        <dbReference type="ARBA" id="ARBA00022448"/>
    </source>
</evidence>